<proteinExistence type="predicted"/>
<reference evidence="2 3" key="1">
    <citation type="submission" date="2020-05" db="EMBL/GenBank/DDBJ databases">
        <title>Identification and distribution of gene clusters putatively required for synthesis of sphingolipid metabolism inhibitors in phylogenetically diverse species of the filamentous fungus Fusarium.</title>
        <authorList>
            <person name="Kim H.-S."/>
            <person name="Busman M."/>
            <person name="Brown D.W."/>
            <person name="Divon H."/>
            <person name="Uhlig S."/>
            <person name="Proctor R.H."/>
        </authorList>
    </citation>
    <scope>NUCLEOTIDE SEQUENCE [LARGE SCALE GENOMIC DNA]</scope>
    <source>
        <strain evidence="2 3">NRRL 13617</strain>
    </source>
</reference>
<evidence type="ECO:0000313" key="2">
    <source>
        <dbReference type="EMBL" id="KAF5571831.1"/>
    </source>
</evidence>
<dbReference type="EMBL" id="JAAOAQ010000005">
    <property type="protein sequence ID" value="KAF5571831.1"/>
    <property type="molecule type" value="Genomic_DNA"/>
</dbReference>
<dbReference type="OrthoDB" id="5101658at2759"/>
<feature type="compositionally biased region" description="Basic and acidic residues" evidence="1">
    <location>
        <begin position="143"/>
        <end position="163"/>
    </location>
</feature>
<gene>
    <name evidence="2" type="ORF">FPHYL_169</name>
</gene>
<feature type="compositionally biased region" description="Polar residues" evidence="1">
    <location>
        <begin position="38"/>
        <end position="48"/>
    </location>
</feature>
<dbReference type="AlphaFoldDB" id="A0A8H5KGZ2"/>
<keyword evidence="3" id="KW-1185">Reference proteome</keyword>
<sequence>MEEIKSLKSHILHQSPASVSPVAATGGEATKSVEDVSSHVSKPSTTRTSHFKTAISTPEPCHLPPDTASNRSRSVSITSGLFGRPNSALDGRQALLKRKASVLSTPTTTTPARTFSVGDTPRTFTRANFTANPFSSHTYAQSDPRRKMLKGERQSTPKEEMPKKNTPKKG</sequence>
<feature type="region of interest" description="Disordered" evidence="1">
    <location>
        <begin position="1"/>
        <end position="87"/>
    </location>
</feature>
<protein>
    <submittedName>
        <fullName evidence="2">Uncharacterized protein</fullName>
    </submittedName>
</protein>
<accession>A0A8H5KGZ2</accession>
<name>A0A8H5KGZ2_9HYPO</name>
<feature type="region of interest" description="Disordered" evidence="1">
    <location>
        <begin position="100"/>
        <end position="170"/>
    </location>
</feature>
<feature type="compositionally biased region" description="Polar residues" evidence="1">
    <location>
        <begin position="67"/>
        <end position="79"/>
    </location>
</feature>
<organism evidence="2 3">
    <name type="scientific">Fusarium phyllophilum</name>
    <dbReference type="NCBI Taxonomy" id="47803"/>
    <lineage>
        <taxon>Eukaryota</taxon>
        <taxon>Fungi</taxon>
        <taxon>Dikarya</taxon>
        <taxon>Ascomycota</taxon>
        <taxon>Pezizomycotina</taxon>
        <taxon>Sordariomycetes</taxon>
        <taxon>Hypocreomycetidae</taxon>
        <taxon>Hypocreales</taxon>
        <taxon>Nectriaceae</taxon>
        <taxon>Fusarium</taxon>
        <taxon>Fusarium fujikuroi species complex</taxon>
    </lineage>
</organism>
<dbReference type="Proteomes" id="UP000582016">
    <property type="component" value="Unassembled WGS sequence"/>
</dbReference>
<comment type="caution">
    <text evidence="2">The sequence shown here is derived from an EMBL/GenBank/DDBJ whole genome shotgun (WGS) entry which is preliminary data.</text>
</comment>
<evidence type="ECO:0000313" key="3">
    <source>
        <dbReference type="Proteomes" id="UP000582016"/>
    </source>
</evidence>
<feature type="compositionally biased region" description="Polar residues" evidence="1">
    <location>
        <begin position="122"/>
        <end position="141"/>
    </location>
</feature>
<evidence type="ECO:0000256" key="1">
    <source>
        <dbReference type="SAM" id="MobiDB-lite"/>
    </source>
</evidence>